<evidence type="ECO:0000256" key="4">
    <source>
        <dbReference type="ARBA" id="ARBA00023163"/>
    </source>
</evidence>
<dbReference type="GO" id="GO:0003700">
    <property type="term" value="F:DNA-binding transcription factor activity"/>
    <property type="evidence" value="ECO:0007669"/>
    <property type="project" value="InterPro"/>
</dbReference>
<comment type="caution">
    <text evidence="7">The sequence shown here is derived from an EMBL/GenBank/DDBJ whole genome shotgun (WGS) entry which is preliminary data.</text>
</comment>
<evidence type="ECO:0000256" key="5">
    <source>
        <dbReference type="SAM" id="MobiDB-lite"/>
    </source>
</evidence>
<gene>
    <name evidence="7" type="ORF">EV213_109107</name>
</gene>
<keyword evidence="2" id="KW-0805">Transcription regulation</keyword>
<dbReference type="GO" id="GO:0003677">
    <property type="term" value="F:DNA binding"/>
    <property type="evidence" value="ECO:0007669"/>
    <property type="project" value="UniProtKB-KW"/>
</dbReference>
<dbReference type="InterPro" id="IPR000551">
    <property type="entry name" value="MerR-type_HTH_dom"/>
</dbReference>
<proteinExistence type="predicted"/>
<feature type="region of interest" description="Disordered" evidence="5">
    <location>
        <begin position="123"/>
        <end position="146"/>
    </location>
</feature>
<reference evidence="7 8" key="1">
    <citation type="submission" date="2019-03" db="EMBL/GenBank/DDBJ databases">
        <title>Genomic Encyclopedia of Type Strains, Phase IV (KMG-IV): sequencing the most valuable type-strain genomes for metagenomic binning, comparative biology and taxonomic classification.</title>
        <authorList>
            <person name="Goeker M."/>
        </authorList>
    </citation>
    <scope>NUCLEOTIDE SEQUENCE [LARGE SCALE GENOMIC DNA]</scope>
    <source>
        <strain evidence="7 8">DSM 28697</strain>
    </source>
</reference>
<dbReference type="Gene3D" id="1.10.1660.10">
    <property type="match status" value="1"/>
</dbReference>
<evidence type="ECO:0000313" key="7">
    <source>
        <dbReference type="EMBL" id="TDQ38738.1"/>
    </source>
</evidence>
<dbReference type="AlphaFoldDB" id="A0A4R6TXV9"/>
<dbReference type="InterPro" id="IPR009061">
    <property type="entry name" value="DNA-bd_dom_put_sf"/>
</dbReference>
<protein>
    <submittedName>
        <fullName evidence="7">DNA-binding transcriptional MerR regulator</fullName>
    </submittedName>
</protein>
<evidence type="ECO:0000313" key="8">
    <source>
        <dbReference type="Proteomes" id="UP000295632"/>
    </source>
</evidence>
<dbReference type="EMBL" id="SNYJ01000009">
    <property type="protein sequence ID" value="TDQ38738.1"/>
    <property type="molecule type" value="Genomic_DNA"/>
</dbReference>
<accession>A0A4R6TXV9</accession>
<sequence>MNEKQMFTIKQIAERTAISTDTIRYYEKIELLPKAERKRNGHRIYSQKDLQMIELISCLKKTGMSLEQMRPFLAISNSDSLEQYPELMKQVQDHREKIAGQMASLQQILDFIDMKLEEGSFRKSFSNNHKNEEKSQKKVSLKSKHASSLEMSYFSEVRSSVLK</sequence>
<feature type="domain" description="HTH merR-type" evidence="6">
    <location>
        <begin position="6"/>
        <end position="75"/>
    </location>
</feature>
<evidence type="ECO:0000259" key="6">
    <source>
        <dbReference type="PROSITE" id="PS50937"/>
    </source>
</evidence>
<keyword evidence="4" id="KW-0804">Transcription</keyword>
<dbReference type="Proteomes" id="UP000295632">
    <property type="component" value="Unassembled WGS sequence"/>
</dbReference>
<dbReference type="SUPFAM" id="SSF46955">
    <property type="entry name" value="Putative DNA-binding domain"/>
    <property type="match status" value="1"/>
</dbReference>
<dbReference type="OrthoDB" id="9811174at2"/>
<keyword evidence="1" id="KW-0678">Repressor</keyword>
<keyword evidence="8" id="KW-1185">Reference proteome</keyword>
<dbReference type="CDD" id="cd01109">
    <property type="entry name" value="HTH_YyaN"/>
    <property type="match status" value="1"/>
</dbReference>
<dbReference type="RefSeq" id="WP_133580787.1">
    <property type="nucleotide sequence ID" value="NZ_SNYJ01000009.1"/>
</dbReference>
<dbReference type="PANTHER" id="PTHR30204:SF69">
    <property type="entry name" value="MERR-FAMILY TRANSCRIPTIONAL REGULATOR"/>
    <property type="match status" value="1"/>
</dbReference>
<dbReference type="InterPro" id="IPR047057">
    <property type="entry name" value="MerR_fam"/>
</dbReference>
<dbReference type="PROSITE" id="PS50937">
    <property type="entry name" value="HTH_MERR_2"/>
    <property type="match status" value="1"/>
</dbReference>
<dbReference type="PRINTS" id="PR00040">
    <property type="entry name" value="HTHMERR"/>
</dbReference>
<evidence type="ECO:0000256" key="1">
    <source>
        <dbReference type="ARBA" id="ARBA00022491"/>
    </source>
</evidence>
<evidence type="ECO:0000256" key="3">
    <source>
        <dbReference type="ARBA" id="ARBA00023125"/>
    </source>
</evidence>
<keyword evidence="3 7" id="KW-0238">DNA-binding</keyword>
<dbReference type="PANTHER" id="PTHR30204">
    <property type="entry name" value="REDOX-CYCLING DRUG-SENSING TRANSCRIPTIONAL ACTIVATOR SOXR"/>
    <property type="match status" value="1"/>
</dbReference>
<dbReference type="Pfam" id="PF13411">
    <property type="entry name" value="MerR_1"/>
    <property type="match status" value="1"/>
</dbReference>
<evidence type="ECO:0000256" key="2">
    <source>
        <dbReference type="ARBA" id="ARBA00023015"/>
    </source>
</evidence>
<organism evidence="7 8">
    <name type="scientific">Aureibacillus halotolerans</name>
    <dbReference type="NCBI Taxonomy" id="1508390"/>
    <lineage>
        <taxon>Bacteria</taxon>
        <taxon>Bacillati</taxon>
        <taxon>Bacillota</taxon>
        <taxon>Bacilli</taxon>
        <taxon>Bacillales</taxon>
        <taxon>Bacillaceae</taxon>
        <taxon>Aureibacillus</taxon>
    </lineage>
</organism>
<dbReference type="SMART" id="SM00422">
    <property type="entry name" value="HTH_MERR"/>
    <property type="match status" value="1"/>
</dbReference>
<name>A0A4R6TXV9_9BACI</name>